<keyword evidence="7" id="KW-0411">Iron-sulfur</keyword>
<dbReference type="PROSITE" id="PS51332">
    <property type="entry name" value="B12_BINDING"/>
    <property type="match status" value="1"/>
</dbReference>
<keyword evidence="12" id="KW-1185">Reference proteome</keyword>
<evidence type="ECO:0000313" key="11">
    <source>
        <dbReference type="EMBL" id="MCQ8127406.1"/>
    </source>
</evidence>
<evidence type="ECO:0000256" key="2">
    <source>
        <dbReference type="ARBA" id="ARBA00022603"/>
    </source>
</evidence>
<evidence type="ECO:0000256" key="4">
    <source>
        <dbReference type="ARBA" id="ARBA00022691"/>
    </source>
</evidence>
<dbReference type="RefSeq" id="WP_256613725.1">
    <property type="nucleotide sequence ID" value="NZ_JANIBK010000008.1"/>
</dbReference>
<comment type="cofactor">
    <cofactor evidence="1">
        <name>[4Fe-4S] cluster</name>
        <dbReference type="ChEBI" id="CHEBI:49883"/>
    </cofactor>
</comment>
<dbReference type="PANTHER" id="PTHR43409">
    <property type="entry name" value="ANAEROBIC MAGNESIUM-PROTOPORPHYRIN IX MONOMETHYL ESTER CYCLASE-RELATED"/>
    <property type="match status" value="1"/>
</dbReference>
<organism evidence="11 12">
    <name type="scientific">Methylomonas rivi</name>
    <dbReference type="NCBI Taxonomy" id="2952226"/>
    <lineage>
        <taxon>Bacteria</taxon>
        <taxon>Pseudomonadati</taxon>
        <taxon>Pseudomonadota</taxon>
        <taxon>Gammaproteobacteria</taxon>
        <taxon>Methylococcales</taxon>
        <taxon>Methylococcaceae</taxon>
        <taxon>Methylomonas</taxon>
    </lineage>
</organism>
<evidence type="ECO:0000256" key="8">
    <source>
        <dbReference type="SAM" id="MobiDB-lite"/>
    </source>
</evidence>
<dbReference type="InterPro" id="IPR007197">
    <property type="entry name" value="rSAM"/>
</dbReference>
<dbReference type="InterPro" id="IPR058240">
    <property type="entry name" value="rSAM_sf"/>
</dbReference>
<dbReference type="SFLD" id="SFLDS00029">
    <property type="entry name" value="Radical_SAM"/>
    <property type="match status" value="1"/>
</dbReference>
<dbReference type="Pfam" id="PF04055">
    <property type="entry name" value="Radical_SAM"/>
    <property type="match status" value="1"/>
</dbReference>
<proteinExistence type="predicted"/>
<dbReference type="PANTHER" id="PTHR43409:SF7">
    <property type="entry name" value="BLL1977 PROTEIN"/>
    <property type="match status" value="1"/>
</dbReference>
<keyword evidence="3" id="KW-0808">Transferase</keyword>
<reference evidence="11 12" key="1">
    <citation type="submission" date="2022-07" db="EMBL/GenBank/DDBJ databases">
        <title>Methylomonas rivi sp. nov., Methylomonas rosea sp. nov., Methylomonas aureus sp. nov. and Methylomonas subterranea sp. nov., four novel methanotrophs isolated from a freshwater creek and the deep terrestrial subsurface.</title>
        <authorList>
            <person name="Abin C."/>
            <person name="Sankaranarayanan K."/>
            <person name="Garner C."/>
            <person name="Sindelar R."/>
            <person name="Kotary K."/>
            <person name="Garner R."/>
            <person name="Barclay S."/>
            <person name="Lawson P."/>
            <person name="Krumholz L."/>
        </authorList>
    </citation>
    <scope>NUCLEOTIDE SEQUENCE [LARGE SCALE GENOMIC DNA]</scope>
    <source>
        <strain evidence="11 12">WSC-6</strain>
    </source>
</reference>
<evidence type="ECO:0000259" key="9">
    <source>
        <dbReference type="PROSITE" id="PS51332"/>
    </source>
</evidence>
<keyword evidence="5" id="KW-0479">Metal-binding</keyword>
<dbReference type="SMART" id="SM00729">
    <property type="entry name" value="Elp3"/>
    <property type="match status" value="1"/>
</dbReference>
<comment type="caution">
    <text evidence="11">The sequence shown here is derived from an EMBL/GenBank/DDBJ whole genome shotgun (WGS) entry which is preliminary data.</text>
</comment>
<dbReference type="InterPro" id="IPR006158">
    <property type="entry name" value="Cobalamin-bd"/>
</dbReference>
<dbReference type="SUPFAM" id="SSF102114">
    <property type="entry name" value="Radical SAM enzymes"/>
    <property type="match status" value="1"/>
</dbReference>
<dbReference type="Proteomes" id="UP001524586">
    <property type="component" value="Unassembled WGS sequence"/>
</dbReference>
<evidence type="ECO:0000256" key="3">
    <source>
        <dbReference type="ARBA" id="ARBA00022679"/>
    </source>
</evidence>
<evidence type="ECO:0000256" key="5">
    <source>
        <dbReference type="ARBA" id="ARBA00022723"/>
    </source>
</evidence>
<keyword evidence="6" id="KW-0408">Iron</keyword>
<evidence type="ECO:0000259" key="10">
    <source>
        <dbReference type="PROSITE" id="PS51918"/>
    </source>
</evidence>
<keyword evidence="2" id="KW-0489">Methyltransferase</keyword>
<dbReference type="PROSITE" id="PS51918">
    <property type="entry name" value="RADICAL_SAM"/>
    <property type="match status" value="1"/>
</dbReference>
<name>A0ABT1U181_9GAMM</name>
<feature type="domain" description="B12-binding" evidence="9">
    <location>
        <begin position="239"/>
        <end position="370"/>
    </location>
</feature>
<dbReference type="Gene3D" id="3.80.30.20">
    <property type="entry name" value="tm_1862 like domain"/>
    <property type="match status" value="1"/>
</dbReference>
<accession>A0ABT1U181</accession>
<evidence type="ECO:0000256" key="6">
    <source>
        <dbReference type="ARBA" id="ARBA00023004"/>
    </source>
</evidence>
<dbReference type="Gene3D" id="3.40.50.280">
    <property type="entry name" value="Cobalamin-binding domain"/>
    <property type="match status" value="1"/>
</dbReference>
<protein>
    <submittedName>
        <fullName evidence="11">B12-binding domain-containing radical SAM protein</fullName>
    </submittedName>
</protein>
<gene>
    <name evidence="11" type="ORF">NP596_02960</name>
</gene>
<feature type="domain" description="Radical SAM core" evidence="10">
    <location>
        <begin position="414"/>
        <end position="641"/>
    </location>
</feature>
<evidence type="ECO:0000313" key="12">
    <source>
        <dbReference type="Proteomes" id="UP001524586"/>
    </source>
</evidence>
<dbReference type="EMBL" id="JANIBK010000008">
    <property type="protein sequence ID" value="MCQ8127406.1"/>
    <property type="molecule type" value="Genomic_DNA"/>
</dbReference>
<dbReference type="InterPro" id="IPR034466">
    <property type="entry name" value="Methyltransferase_Class_B"/>
</dbReference>
<dbReference type="InterPro" id="IPR023404">
    <property type="entry name" value="rSAM_horseshoe"/>
</dbReference>
<keyword evidence="4" id="KW-0949">S-adenosyl-L-methionine</keyword>
<dbReference type="SFLD" id="SFLDG01082">
    <property type="entry name" value="B12-binding_domain_containing"/>
    <property type="match status" value="1"/>
</dbReference>
<evidence type="ECO:0000256" key="1">
    <source>
        <dbReference type="ARBA" id="ARBA00001966"/>
    </source>
</evidence>
<feature type="region of interest" description="Disordered" evidence="8">
    <location>
        <begin position="895"/>
        <end position="918"/>
    </location>
</feature>
<dbReference type="SFLD" id="SFLDG01123">
    <property type="entry name" value="methyltransferase_(Class_B)"/>
    <property type="match status" value="1"/>
</dbReference>
<dbReference type="InterPro" id="IPR051198">
    <property type="entry name" value="BchE-like"/>
</dbReference>
<sequence length="1168" mass="129814">MNDTTVVMTLKKGSSTTQVEGVRVAFSPHQCFAFDNGKDDLACLNALANHLKVLPGLVLVGSRRFVEYFLQNIPDMADHFIGSIVYPSAVDGYVGHGLASVSLDIGLLPETTETVFIGETLELPRMQIKQQLPKSLNIVEPTILAKIDPEVIPARGWTPLQRNIYPIEIPVISFREKLDFAIVDAPSRNLSLMPNGLGYLNNALKKTSVVFQILDLDIISYHRFHVHRLYDMGGQIVLPGDLVLPEDPWQAEHYDLWTAAGGGASGVTGRNEVLEFFRPVIDETIDALVQARPKVLGLSIQGCNEAAAREIAVGVKAKLPEIVIVVGGFSCYNSDIGRRAFPECDYMCIGEADLTVGPLLEALARGEKPFNQPGILSRFDTPDFRYLPAPMIHDLDKIEFPKYEWCDLKIYRNFNDYQLTPIIASRGCRWSRCSFCAERFYWRIRTPENFVDELEWLVNQGCYLFMFNESDLGGMPERVEEICDEIIRRGLHHKVKLTGQLRVNKNQTRSFFEKLRAANFVALRFGIDAFSENTLRLQKKGYTVDMISQNLKDCWEVGIFTEINWVIGVPGETDADVEEGIELILRNSKYIGRLANINPLILVNGSVYWIDPEAHNIVFKEPKEQIYAKYPRALPADQWYSTDPYIDAQVRKERFERIVIALYDAGFNVGAWANRIIEDVKLSRDKARTGGAVGDSGSFGEFEIAGGEKAVISSKQPLSEEEQAVDLASHRRPLEEKLHTEKVVSIKTAQSKRQSAAEPAAAPPLHGIVGESPQLLRETDTHKVIFYNGWYYGIPYGLAGVDLTDPAAANHPGIIRLASEAEVVKLIEESERWANSRGQYDDQKKQREGGAYMRADSLGETSGLVELPSKPRVFAIGRTYVAVNQTSLENAFKKNRSSVHTIGPKQRGPGAANTNQIPGSTFTRRVVSKFPPVLVDRIRGLIRQQSYSAGIASGPLVTKSDRQLAGMLLRALGDTYIKQPLRNLRRTLTSEDRSAMGIEGIAVEGEDFSIISVVTKNAQPELMWTIGSYNIVKFDGQYYGVPHGASVDWEAGAISAIPGMLIGEHVADLVAMIDRKTNVVSNDKVVNATIVATGSAVSSNPVLLGSMEEEGYNIVYYEGWVYGMPHQLGNIDLTLVDVMEMPGVIRDVSRDAVESEIVSRSEEKRHVA</sequence>
<evidence type="ECO:0000256" key="7">
    <source>
        <dbReference type="ARBA" id="ARBA00023014"/>
    </source>
</evidence>
<dbReference type="InterPro" id="IPR006638">
    <property type="entry name" value="Elp3/MiaA/NifB-like_rSAM"/>
</dbReference>